<dbReference type="InterPro" id="IPR023578">
    <property type="entry name" value="Ras_GEF_dom_sf"/>
</dbReference>
<dbReference type="Proteomes" id="UP000005237">
    <property type="component" value="Unassembled WGS sequence"/>
</dbReference>
<dbReference type="Pfam" id="PF00618">
    <property type="entry name" value="RasGEF_N"/>
    <property type="match status" value="1"/>
</dbReference>
<reference evidence="8" key="1">
    <citation type="submission" date="2010-08" db="EMBL/GenBank/DDBJ databases">
        <authorList>
            <consortium name="Caenorhabditis japonica Sequencing Consortium"/>
            <person name="Wilson R.K."/>
        </authorList>
    </citation>
    <scope>NUCLEOTIDE SEQUENCE [LARGE SCALE GENOMIC DNA]</scope>
    <source>
        <strain evidence="8">DF5081</strain>
    </source>
</reference>
<dbReference type="InterPro" id="IPR001895">
    <property type="entry name" value="RASGEF_cat_dom"/>
</dbReference>
<dbReference type="GO" id="GO:0005886">
    <property type="term" value="C:plasma membrane"/>
    <property type="evidence" value="ECO:0007669"/>
    <property type="project" value="TreeGrafter"/>
</dbReference>
<evidence type="ECO:0008006" key="9">
    <source>
        <dbReference type="Google" id="ProtNLM"/>
    </source>
</evidence>
<keyword evidence="4" id="KW-1133">Transmembrane helix</keyword>
<dbReference type="EnsemblMetazoa" id="CJA04768b.1">
    <property type="protein sequence ID" value="CJA04768b.1"/>
    <property type="gene ID" value="WBGene00123970"/>
</dbReference>
<dbReference type="PROSITE" id="PS00720">
    <property type="entry name" value="RASGEF"/>
    <property type="match status" value="1"/>
</dbReference>
<dbReference type="Gene3D" id="1.10.840.10">
    <property type="entry name" value="Ras guanine-nucleotide exchange factors catalytic domain"/>
    <property type="match status" value="1"/>
</dbReference>
<evidence type="ECO:0000256" key="1">
    <source>
        <dbReference type="ARBA" id="ARBA00022658"/>
    </source>
</evidence>
<dbReference type="SUPFAM" id="SSF48366">
    <property type="entry name" value="Ras GEF"/>
    <property type="match status" value="1"/>
</dbReference>
<dbReference type="Pfam" id="PF00617">
    <property type="entry name" value="RasGEF"/>
    <property type="match status" value="1"/>
</dbReference>
<organism evidence="7 8">
    <name type="scientific">Caenorhabditis japonica</name>
    <dbReference type="NCBI Taxonomy" id="281687"/>
    <lineage>
        <taxon>Eukaryota</taxon>
        <taxon>Metazoa</taxon>
        <taxon>Ecdysozoa</taxon>
        <taxon>Nematoda</taxon>
        <taxon>Chromadorea</taxon>
        <taxon>Rhabditida</taxon>
        <taxon>Rhabditina</taxon>
        <taxon>Rhabditomorpha</taxon>
        <taxon>Rhabditoidea</taxon>
        <taxon>Rhabditidae</taxon>
        <taxon>Peloderinae</taxon>
        <taxon>Caenorhabditis</taxon>
    </lineage>
</organism>
<evidence type="ECO:0000256" key="3">
    <source>
        <dbReference type="SAM" id="MobiDB-lite"/>
    </source>
</evidence>
<dbReference type="GO" id="GO:0007265">
    <property type="term" value="P:Ras protein signal transduction"/>
    <property type="evidence" value="ECO:0007669"/>
    <property type="project" value="TreeGrafter"/>
</dbReference>
<reference evidence="7" key="2">
    <citation type="submission" date="2022-06" db="UniProtKB">
        <authorList>
            <consortium name="EnsemblMetazoa"/>
        </authorList>
    </citation>
    <scope>IDENTIFICATION</scope>
    <source>
        <strain evidence="7">DF5081</strain>
    </source>
</reference>
<dbReference type="InterPro" id="IPR019804">
    <property type="entry name" value="Ras_G-nucl-exch_fac_CS"/>
</dbReference>
<dbReference type="PROSITE" id="PS50009">
    <property type="entry name" value="RASGEF_CAT"/>
    <property type="match status" value="1"/>
</dbReference>
<dbReference type="SMART" id="SM00229">
    <property type="entry name" value="RasGEFN"/>
    <property type="match status" value="1"/>
</dbReference>
<dbReference type="GO" id="GO:0005085">
    <property type="term" value="F:guanyl-nucleotide exchange factor activity"/>
    <property type="evidence" value="ECO:0007669"/>
    <property type="project" value="UniProtKB-KW"/>
</dbReference>
<feature type="compositionally biased region" description="Basic and acidic residues" evidence="3">
    <location>
        <begin position="440"/>
        <end position="453"/>
    </location>
</feature>
<dbReference type="PANTHER" id="PTHR23113:SF224">
    <property type="entry name" value="RAP GUANINE NUCLEOTIDE EXCHANGE FACTOR 1"/>
    <property type="match status" value="1"/>
</dbReference>
<evidence type="ECO:0000313" key="8">
    <source>
        <dbReference type="Proteomes" id="UP000005237"/>
    </source>
</evidence>
<dbReference type="PANTHER" id="PTHR23113">
    <property type="entry name" value="GUANINE NUCLEOTIDE EXCHANGE FACTOR"/>
    <property type="match status" value="1"/>
</dbReference>
<dbReference type="SMART" id="SM00147">
    <property type="entry name" value="RasGEF"/>
    <property type="match status" value="1"/>
</dbReference>
<evidence type="ECO:0000259" key="5">
    <source>
        <dbReference type="PROSITE" id="PS50009"/>
    </source>
</evidence>
<dbReference type="Gene3D" id="1.20.870.10">
    <property type="entry name" value="Son of sevenless (SoS) protein Chain: S domain 1"/>
    <property type="match status" value="1"/>
</dbReference>
<dbReference type="InterPro" id="IPR000651">
    <property type="entry name" value="Ras-like_Gua-exchang_fac_N"/>
</dbReference>
<feature type="domain" description="Ras-GEF" evidence="5">
    <location>
        <begin position="777"/>
        <end position="1009"/>
    </location>
</feature>
<sequence>MFFSGFFVAISSTRPSQQLTLAVPSCGAKPFFLQKTHAPEDEMNFVLLLIALYLLATLTVAFPFLMISVYIALFIYYNYVTPEIHQEVMNFVEKSYEVVRQTCAPARSAEDDTMTRSGIERARRQYMDHCNGTNRTSSDEERDAKLLLTYQVPILTRYYESIIQFFKRERTDGGPGALKRKAERDEKCTGKKQKSARGVERRKEANCCTARRSIISLLRLIDKKCFLNQEVDIDQIKFSLREVGKLCTKYPKSSQHHTVPSQVKRNAEFCEIETVPNPDEENIDNLLNQLNLKKVPSFSPAFPEIKDDSDDENGVTTKQKEEERAEQHGQKVCEEEVVKLPDGREIRMKKTKTVNVKQTTKHVTISTKSANMPEVSRTFINARRGFDEDEEEENTNFGSPRGDPFERFRSMLKDKEKETEAIEESPAAEPDTPGSSSKSKTIERTKHEASKLDKSNLFAKQIDTYQGKTLIDRKGEGSYEESTHIRSALPQESQVATPPRMHVVEYMKMFGDDKKNNENEYLKGTTISSYVRLNSNLTTHEEQFKKKIQFEFSTAGTSSTTIDLDNLFDLLNQTDFNSLRPPTKFLEDTPVISEPPKAIDWQRESAPYGKDLLIEHDASEYVIFREKGGNVLEVRGGPKDALIVYATQSTHSSLLYQEAFLITFRTFISALELVNKLIKRYLYMSLADDSQSESIARHTFSVIVRIIDDVTHYELDFDLVTSVTSFVYRLIHDGNFTYSRILRTRLLDRIKDSFDIQTVLGTNLCKPKKPYDLFNFKSAELACQLTYIDAQLYHRIESAELLWWAQEQNEQKSKNLVNFTEQFNNLSFWVRTLIITQSTQKERERYMMKFVKIMKNLREMCNFNSYLAILSAIMSTPLARLEWSKNIKDALKEHTAVMDTAQSYKNYRALLQTAKPPCVPYIGIILQDLTFVHAGNPDAIPSDRCHGAKNMINFLKRWNQFAILDSIRKLKKWNYDIKKNDIVIQFFNGFKDRVDEERTWQLSHQIKPSNRKSKAQ</sequence>
<protein>
    <recommendedName>
        <fullName evidence="9">Ras-GEF domain-containing protein</fullName>
    </recommendedName>
</protein>
<dbReference type="CDD" id="cd00155">
    <property type="entry name" value="RasGEF"/>
    <property type="match status" value="1"/>
</dbReference>
<keyword evidence="4" id="KW-0812">Transmembrane</keyword>
<proteinExistence type="predicted"/>
<keyword evidence="4" id="KW-0472">Membrane</keyword>
<dbReference type="AlphaFoldDB" id="A0A8R1HR26"/>
<feature type="compositionally biased region" description="Basic and acidic residues" evidence="3">
    <location>
        <begin position="180"/>
        <end position="189"/>
    </location>
</feature>
<keyword evidence="8" id="KW-1185">Reference proteome</keyword>
<feature type="region of interest" description="Disordered" evidence="3">
    <location>
        <begin position="173"/>
        <end position="196"/>
    </location>
</feature>
<evidence type="ECO:0000313" key="7">
    <source>
        <dbReference type="EnsemblMetazoa" id="CJA04768b.1"/>
    </source>
</evidence>
<dbReference type="InterPro" id="IPR036964">
    <property type="entry name" value="RASGEF_cat_dom_sf"/>
</dbReference>
<feature type="compositionally biased region" description="Basic and acidic residues" evidence="3">
    <location>
        <begin position="318"/>
        <end position="330"/>
    </location>
</feature>
<evidence type="ECO:0000256" key="4">
    <source>
        <dbReference type="SAM" id="Phobius"/>
    </source>
</evidence>
<feature type="transmembrane region" description="Helical" evidence="4">
    <location>
        <begin position="46"/>
        <end position="79"/>
    </location>
</feature>
<feature type="region of interest" description="Disordered" evidence="3">
    <location>
        <begin position="383"/>
        <end position="453"/>
    </location>
</feature>
<dbReference type="CDD" id="cd06224">
    <property type="entry name" value="REM"/>
    <property type="match status" value="1"/>
</dbReference>
<feature type="compositionally biased region" description="Basic and acidic residues" evidence="3">
    <location>
        <begin position="403"/>
        <end position="420"/>
    </location>
</feature>
<dbReference type="InterPro" id="IPR008937">
    <property type="entry name" value="Ras-like_GEF"/>
</dbReference>
<evidence type="ECO:0000256" key="2">
    <source>
        <dbReference type="PROSITE-ProRule" id="PRU00168"/>
    </source>
</evidence>
<dbReference type="PROSITE" id="PS50212">
    <property type="entry name" value="RASGEF_NTER"/>
    <property type="match status" value="1"/>
</dbReference>
<keyword evidence="1 2" id="KW-0344">Guanine-nucleotide releasing factor</keyword>
<name>A0A8R1HR26_CAEJA</name>
<evidence type="ECO:0000259" key="6">
    <source>
        <dbReference type="PROSITE" id="PS50212"/>
    </source>
</evidence>
<feature type="region of interest" description="Disordered" evidence="3">
    <location>
        <begin position="299"/>
        <end position="330"/>
    </location>
</feature>
<feature type="domain" description="N-terminal Ras-GEF" evidence="6">
    <location>
        <begin position="630"/>
        <end position="754"/>
    </location>
</feature>
<accession>A0A8R1HR26</accession>